<gene>
    <name evidence="1" type="ORF">BHD05_12410</name>
</gene>
<dbReference type="Proteomes" id="UP000464507">
    <property type="component" value="Chromosome"/>
</dbReference>
<dbReference type="RefSeq" id="WP_161886716.1">
    <property type="nucleotide sequence ID" value="NZ_CP017146.1"/>
</dbReference>
<dbReference type="Gene3D" id="3.30.950.30">
    <property type="entry name" value="Schlafen, AAA domain"/>
    <property type="match status" value="1"/>
</dbReference>
<organism evidence="1 2">
    <name type="scientific">Marisediminicola antarctica</name>
    <dbReference type="NCBI Taxonomy" id="674079"/>
    <lineage>
        <taxon>Bacteria</taxon>
        <taxon>Bacillati</taxon>
        <taxon>Actinomycetota</taxon>
        <taxon>Actinomycetes</taxon>
        <taxon>Micrococcales</taxon>
        <taxon>Microbacteriaceae</taxon>
        <taxon>Marisediminicola</taxon>
    </lineage>
</organism>
<name>A0A7L5AID4_9MICO</name>
<dbReference type="InterPro" id="IPR038461">
    <property type="entry name" value="Schlafen_AlbA_2_dom_sf"/>
</dbReference>
<evidence type="ECO:0000313" key="2">
    <source>
        <dbReference type="Proteomes" id="UP000464507"/>
    </source>
</evidence>
<dbReference type="AlphaFoldDB" id="A0A7L5AID4"/>
<dbReference type="OrthoDB" id="4330464at2"/>
<protein>
    <submittedName>
        <fullName evidence="1">Uncharacterized protein</fullName>
    </submittedName>
</protein>
<proteinExistence type="predicted"/>
<sequence>MTDSENIPQPEGAGVYVITYDEEGSEKRLLPSEVTDDVVDRSRDFGINKGTWTIARIKHGPLIAAESQLSIVSIGSLRRAIAGNFYGTVLLVDRSAPPVDEDLLDLDKRYDIDVKDDGVVAVVTQRYPTQPAQTAGEIAATLSRVASAYDCRIADVSFALPGGSTPEEMLAHWPAGEEWSERFRAETIETLAASAHDVKVFVATDDTNTMETLMDGAAAVADFLKATQGGPLDAIGVLNLLRGQHFNVLLGEKESEYLEVKTQMHPISAPGDIGEKAKIELAQDVARFANGQVDAILVIGYRETSGGDNAIGSLTPVADSVLDIPQINKVLDARIVPPVDGLIIETFPTSATQSVLAIYVPKQPSEMQPYLVHGAIVEGKVKGVFFSIVRRRGEGSITTSAQQIHAYIVAGKRYLRGEE</sequence>
<reference evidence="1 2" key="1">
    <citation type="submission" date="2016-09" db="EMBL/GenBank/DDBJ databases">
        <title>Complete genome sequence of microbes from the polar regions.</title>
        <authorList>
            <person name="Liao L."/>
            <person name="Chen B."/>
        </authorList>
    </citation>
    <scope>NUCLEOTIDE SEQUENCE [LARGE SCALE GENOMIC DNA]</scope>
    <source>
        <strain evidence="1 2">ZS314</strain>
    </source>
</reference>
<dbReference type="KEGG" id="mant:BHD05_12410"/>
<dbReference type="EMBL" id="CP017146">
    <property type="protein sequence ID" value="QHO70330.1"/>
    <property type="molecule type" value="Genomic_DNA"/>
</dbReference>
<keyword evidence="2" id="KW-1185">Reference proteome</keyword>
<accession>A0A7L5AID4</accession>
<evidence type="ECO:0000313" key="1">
    <source>
        <dbReference type="EMBL" id="QHO70330.1"/>
    </source>
</evidence>